<sequence>MRFWGFNQNSFQNIGFKNSQGHTPRTTNSPSSTIYTQYRSKPSKGTRTDEERTRFLSSRTLSPPSSWVKLGKFLQRLELDTSGSSGSE</sequence>
<protein>
    <submittedName>
        <fullName evidence="2">Uncharacterized protein</fullName>
    </submittedName>
</protein>
<gene>
    <name evidence="2" type="ORF">PHYPO_G00073720</name>
</gene>
<name>A0A5N5LUY0_PANHP</name>
<comment type="caution">
    <text evidence="2">The sequence shown here is derived from an EMBL/GenBank/DDBJ whole genome shotgun (WGS) entry which is preliminary data.</text>
</comment>
<evidence type="ECO:0000313" key="2">
    <source>
        <dbReference type="EMBL" id="KAB5546579.1"/>
    </source>
</evidence>
<dbReference type="EMBL" id="VFJC01000017">
    <property type="protein sequence ID" value="KAB5546579.1"/>
    <property type="molecule type" value="Genomic_DNA"/>
</dbReference>
<proteinExistence type="predicted"/>
<reference evidence="2 3" key="1">
    <citation type="submission" date="2019-06" db="EMBL/GenBank/DDBJ databases">
        <title>A chromosome-scale genome assembly of the striped catfish, Pangasianodon hypophthalmus.</title>
        <authorList>
            <person name="Wen M."/>
            <person name="Zahm M."/>
            <person name="Roques C."/>
            <person name="Cabau C."/>
            <person name="Klopp C."/>
            <person name="Donnadieu C."/>
            <person name="Jouanno E."/>
            <person name="Avarre J.-C."/>
            <person name="Campet M."/>
            <person name="Ha T.T.T."/>
            <person name="Dugue R."/>
            <person name="Lampietro C."/>
            <person name="Louis A."/>
            <person name="Herpin A."/>
            <person name="Echchiki A."/>
            <person name="Berthelot C."/>
            <person name="Parey E."/>
            <person name="Roest-Crollius H."/>
            <person name="Braasch I."/>
            <person name="Postlethwait J."/>
            <person name="Bobe J."/>
            <person name="Montfort J."/>
            <person name="Bouchez O."/>
            <person name="Begum T."/>
            <person name="Schartl M."/>
            <person name="Guiguen Y."/>
        </authorList>
    </citation>
    <scope>NUCLEOTIDE SEQUENCE [LARGE SCALE GENOMIC DNA]</scope>
    <source>
        <strain evidence="2 3">Indonesia</strain>
        <tissue evidence="2">Blood</tissue>
    </source>
</reference>
<keyword evidence="3" id="KW-1185">Reference proteome</keyword>
<feature type="compositionally biased region" description="Polar residues" evidence="1">
    <location>
        <begin position="15"/>
        <end position="45"/>
    </location>
</feature>
<dbReference type="Proteomes" id="UP000327468">
    <property type="component" value="Chromosome 16"/>
</dbReference>
<dbReference type="AlphaFoldDB" id="A0A5N5LUY0"/>
<feature type="region of interest" description="Disordered" evidence="1">
    <location>
        <begin position="15"/>
        <end position="63"/>
    </location>
</feature>
<evidence type="ECO:0000313" key="3">
    <source>
        <dbReference type="Proteomes" id="UP000327468"/>
    </source>
</evidence>
<evidence type="ECO:0000256" key="1">
    <source>
        <dbReference type="SAM" id="MobiDB-lite"/>
    </source>
</evidence>
<organism evidence="2 3">
    <name type="scientific">Pangasianodon hypophthalmus</name>
    <name type="common">Striped catfish</name>
    <name type="synonym">Helicophagus hypophthalmus</name>
    <dbReference type="NCBI Taxonomy" id="310915"/>
    <lineage>
        <taxon>Eukaryota</taxon>
        <taxon>Metazoa</taxon>
        <taxon>Chordata</taxon>
        <taxon>Craniata</taxon>
        <taxon>Vertebrata</taxon>
        <taxon>Euteleostomi</taxon>
        <taxon>Actinopterygii</taxon>
        <taxon>Neopterygii</taxon>
        <taxon>Teleostei</taxon>
        <taxon>Ostariophysi</taxon>
        <taxon>Siluriformes</taxon>
        <taxon>Pangasiidae</taxon>
        <taxon>Pangasianodon</taxon>
    </lineage>
</organism>
<accession>A0A5N5LUY0</accession>